<keyword evidence="2" id="KW-1185">Reference proteome</keyword>
<protein>
    <submittedName>
        <fullName evidence="1">DUF1798 family protein</fullName>
    </submittedName>
</protein>
<dbReference type="InterPro" id="IPR014913">
    <property type="entry name" value="YppE-like"/>
</dbReference>
<gene>
    <name evidence="1" type="ORF">GMD78_02645</name>
</gene>
<dbReference type="Pfam" id="PF08807">
    <property type="entry name" value="DUF1798"/>
    <property type="match status" value="1"/>
</dbReference>
<accession>A0A6N8FDN7</accession>
<dbReference type="RefSeq" id="WP_155666853.1">
    <property type="nucleotide sequence ID" value="NZ_WOCA01000001.1"/>
</dbReference>
<sequence>MDLTTITQQLKEHLDRLKAVYDKNDPPESNNDKDFFSYVKEKTTPIYELLAVWEEEALKIVKEEKINVHPHQITSTRENMELVLMHSYYIDVRRKRYMELNRSIHYIFDQLLREIS</sequence>
<dbReference type="InterPro" id="IPR023351">
    <property type="entry name" value="YppE-like_sf"/>
</dbReference>
<dbReference type="AlphaFoldDB" id="A0A6N8FDN7"/>
<comment type="caution">
    <text evidence="1">The sequence shown here is derived from an EMBL/GenBank/DDBJ whole genome shotgun (WGS) entry which is preliminary data.</text>
</comment>
<dbReference type="Proteomes" id="UP000469125">
    <property type="component" value="Unassembled WGS sequence"/>
</dbReference>
<evidence type="ECO:0000313" key="1">
    <source>
        <dbReference type="EMBL" id="MUK87301.1"/>
    </source>
</evidence>
<reference evidence="1 2" key="1">
    <citation type="submission" date="2019-11" db="EMBL/GenBank/DDBJ databases">
        <authorList>
            <person name="Li X."/>
        </authorList>
    </citation>
    <scope>NUCLEOTIDE SEQUENCE [LARGE SCALE GENOMIC DNA]</scope>
    <source>
        <strain evidence="1 2">L9</strain>
    </source>
</reference>
<dbReference type="Gene3D" id="1.20.120.440">
    <property type="entry name" value="YppE-like"/>
    <property type="match status" value="1"/>
</dbReference>
<proteinExistence type="predicted"/>
<organism evidence="1 2">
    <name type="scientific">Ornithinibacillus caprae</name>
    <dbReference type="NCBI Taxonomy" id="2678566"/>
    <lineage>
        <taxon>Bacteria</taxon>
        <taxon>Bacillati</taxon>
        <taxon>Bacillota</taxon>
        <taxon>Bacilli</taxon>
        <taxon>Bacillales</taxon>
        <taxon>Bacillaceae</taxon>
        <taxon>Ornithinibacillus</taxon>
    </lineage>
</organism>
<dbReference type="EMBL" id="WOCA01000001">
    <property type="protein sequence ID" value="MUK87301.1"/>
    <property type="molecule type" value="Genomic_DNA"/>
</dbReference>
<dbReference type="SUPFAM" id="SSF140415">
    <property type="entry name" value="YppE-like"/>
    <property type="match status" value="1"/>
</dbReference>
<name>A0A6N8FDN7_9BACI</name>
<evidence type="ECO:0000313" key="2">
    <source>
        <dbReference type="Proteomes" id="UP000469125"/>
    </source>
</evidence>